<dbReference type="InterPro" id="IPR029058">
    <property type="entry name" value="AB_hydrolase_fold"/>
</dbReference>
<dbReference type="Pfam" id="PF02129">
    <property type="entry name" value="Peptidase_S15"/>
    <property type="match status" value="1"/>
</dbReference>
<dbReference type="Proteomes" id="UP001162834">
    <property type="component" value="Chromosome"/>
</dbReference>
<protein>
    <recommendedName>
        <fullName evidence="4">Xaa-Pro dipeptidyl-peptidase C-terminal domain-containing protein</fullName>
    </recommendedName>
</protein>
<proteinExistence type="inferred from homology"/>
<dbReference type="GO" id="GO:0052689">
    <property type="term" value="F:carboxylic ester hydrolase activity"/>
    <property type="evidence" value="ECO:0007669"/>
    <property type="project" value="UniProtKB-ARBA"/>
</dbReference>
<dbReference type="GO" id="GO:0008239">
    <property type="term" value="F:dipeptidyl-peptidase activity"/>
    <property type="evidence" value="ECO:0007669"/>
    <property type="project" value="InterPro"/>
</dbReference>
<dbReference type="InterPro" id="IPR050261">
    <property type="entry name" value="FrsA_esterase"/>
</dbReference>
<dbReference type="AlphaFoldDB" id="A0A9E6Y6L7"/>
<evidence type="ECO:0000256" key="1">
    <source>
        <dbReference type="ARBA" id="ARBA00008645"/>
    </source>
</evidence>
<evidence type="ECO:0000259" key="4">
    <source>
        <dbReference type="SMART" id="SM00939"/>
    </source>
</evidence>
<gene>
    <name evidence="5" type="ORF">DSM104329_05590</name>
</gene>
<dbReference type="SUPFAM" id="SSF53474">
    <property type="entry name" value="alpha/beta-Hydrolases"/>
    <property type="match status" value="1"/>
</dbReference>
<dbReference type="RefSeq" id="WP_259313165.1">
    <property type="nucleotide sequence ID" value="NZ_CP087164.1"/>
</dbReference>
<evidence type="ECO:0000256" key="3">
    <source>
        <dbReference type="SAM" id="SignalP"/>
    </source>
</evidence>
<accession>A0A9E6Y6L7</accession>
<keyword evidence="3" id="KW-0732">Signal</keyword>
<dbReference type="InterPro" id="IPR013736">
    <property type="entry name" value="Xaa-Pro_dipept_C"/>
</dbReference>
<feature type="signal peptide" evidence="3">
    <location>
        <begin position="1"/>
        <end position="23"/>
    </location>
</feature>
<dbReference type="PANTHER" id="PTHR22946:SF9">
    <property type="entry name" value="POLYKETIDE TRANSFERASE AF380"/>
    <property type="match status" value="1"/>
</dbReference>
<feature type="domain" description="Xaa-Pro dipeptidyl-peptidase C-terminal" evidence="4">
    <location>
        <begin position="420"/>
        <end position="625"/>
    </location>
</feature>
<dbReference type="SMART" id="SM00939">
    <property type="entry name" value="PepX_C"/>
    <property type="match status" value="1"/>
</dbReference>
<evidence type="ECO:0000313" key="5">
    <source>
        <dbReference type="EMBL" id="UGS39158.1"/>
    </source>
</evidence>
<dbReference type="EMBL" id="CP087164">
    <property type="protein sequence ID" value="UGS39158.1"/>
    <property type="molecule type" value="Genomic_DNA"/>
</dbReference>
<evidence type="ECO:0000313" key="6">
    <source>
        <dbReference type="Proteomes" id="UP001162834"/>
    </source>
</evidence>
<dbReference type="PANTHER" id="PTHR22946">
    <property type="entry name" value="DIENELACTONE HYDROLASE DOMAIN-CONTAINING PROTEIN-RELATED"/>
    <property type="match status" value="1"/>
</dbReference>
<evidence type="ECO:0000256" key="2">
    <source>
        <dbReference type="ARBA" id="ARBA00022801"/>
    </source>
</evidence>
<dbReference type="SUPFAM" id="SSF49785">
    <property type="entry name" value="Galactose-binding domain-like"/>
    <property type="match status" value="1"/>
</dbReference>
<comment type="similarity">
    <text evidence="1">Belongs to the AB hydrolase superfamily.</text>
</comment>
<dbReference type="KEGG" id="sbae:DSM104329_05590"/>
<reference evidence="5" key="1">
    <citation type="journal article" date="2022" name="Int. J. Syst. Evol. Microbiol.">
        <title>Pseudomonas aegrilactucae sp. nov. and Pseudomonas morbosilactucae sp. nov., pathogens causing bacterial rot of lettuce in Japan.</title>
        <authorList>
            <person name="Sawada H."/>
            <person name="Fujikawa T."/>
            <person name="Satou M."/>
        </authorList>
    </citation>
    <scope>NUCLEOTIDE SEQUENCE</scope>
    <source>
        <strain evidence="5">0166_1</strain>
    </source>
</reference>
<sequence length="631" mass="64896">MGLRRLAALAALTVVVAALGAAAAAAQLPDPPALLGAPALPGVPALPPAPGTPTVPRGPSAFSGQAACAPQDGIVLCSGRVASFDGVPLDVNLGLPRGGARRLPLVVLTHGWGGGKYGPTDATRAGTMQDYVTRGYAVLSATARGFHGSCGTPDARLAGGPACAPGFIRLDDWRFEARDVQFLAGLLADEGTVAGTRIGVTGESYGGGVALELAALKDRISDGTSTGLTAWRSPGGRPMRIAAAAPVIPWSDLTYALMPNGRHLDFQRASRAEALSPIGVAKLSYVSGLYALGQTTGYYQPSPAATADDATKEADLDSWYARIVAGDPYDGDPTVERIADLISRFHSPYAVAQSGTGPAPVLIANGWTDDLFPVDEALRFYNRTRAAFPKTPMALHFADFGHARGQNKAADSALLRRRIGAWMDRYVKGDRDAAAPAGVTALTQTCPATAPSGGPFTAPTWAALHPGTVRFASAAPVTVVGGAGDPESSQKFDPIAGGGACAQADTTDGPGTASYRLPAATGRGYTLLGSPTITAHLAVQGVGSQLAMRLVDVAPDGRTETLIARGVLRPAEGRQTFQLHPGAWRFAAGHVPKLELLGQDAPYARPSNGAFTVTVSGLKLELPVREVSPTG</sequence>
<keyword evidence="2" id="KW-0378">Hydrolase</keyword>
<organism evidence="5 6">
    <name type="scientific">Capillimicrobium parvum</name>
    <dbReference type="NCBI Taxonomy" id="2884022"/>
    <lineage>
        <taxon>Bacteria</taxon>
        <taxon>Bacillati</taxon>
        <taxon>Actinomycetota</taxon>
        <taxon>Thermoleophilia</taxon>
        <taxon>Solirubrobacterales</taxon>
        <taxon>Capillimicrobiaceae</taxon>
        <taxon>Capillimicrobium</taxon>
    </lineage>
</organism>
<dbReference type="Gene3D" id="3.40.50.1820">
    <property type="entry name" value="alpha/beta hydrolase"/>
    <property type="match status" value="1"/>
</dbReference>
<feature type="chain" id="PRO_5038408621" description="Xaa-Pro dipeptidyl-peptidase C-terminal domain-containing protein" evidence="3">
    <location>
        <begin position="24"/>
        <end position="631"/>
    </location>
</feature>
<dbReference type="InterPro" id="IPR000383">
    <property type="entry name" value="Xaa-Pro-like_dom"/>
</dbReference>
<dbReference type="InterPro" id="IPR008979">
    <property type="entry name" value="Galactose-bd-like_sf"/>
</dbReference>
<keyword evidence="6" id="KW-1185">Reference proteome</keyword>
<dbReference type="Gene3D" id="2.60.120.260">
    <property type="entry name" value="Galactose-binding domain-like"/>
    <property type="match status" value="1"/>
</dbReference>
<name>A0A9E6Y6L7_9ACTN</name>